<proteinExistence type="inferred from homology"/>
<dbReference type="EnsemblMetazoa" id="XM_024226073.1">
    <property type="protein sequence ID" value="XP_024081841.1"/>
    <property type="gene ID" value="LOC112126643"/>
</dbReference>
<evidence type="ECO:0000313" key="4">
    <source>
        <dbReference type="EnsemblMetazoa" id="XP_024081841.1"/>
    </source>
</evidence>
<sequence>MIAGVKRPRLSATGEDDIEGNEQDSEPKPRSPLQEQAIPLTPPEHPRPSLLQPKEESSESDGEIGPENLSLPKAYRGDSPPVVGVSTTAYHSYYPYTPPPPSVHRSPVDILLRVFPNRRRGDVEAALHRAKGDVLQAIELMVCTEGQMEEPARSAFSPLGVMSRSRRFLSGAPYGGGGYFPTVIRPQSEFHPHPTPIFPPEKPATSSPGSASDRTSYSE</sequence>
<accession>A0A8I6SF44</accession>
<dbReference type="KEGG" id="clec:112126643"/>
<keyword evidence="5" id="KW-1185">Reference proteome</keyword>
<dbReference type="Pfam" id="PF03474">
    <property type="entry name" value="DMA"/>
    <property type="match status" value="1"/>
</dbReference>
<comment type="similarity">
    <text evidence="1">Belongs to the DMRT family.</text>
</comment>
<dbReference type="OrthoDB" id="6618257at2759"/>
<feature type="region of interest" description="Disordered" evidence="2">
    <location>
        <begin position="185"/>
        <end position="219"/>
    </location>
</feature>
<evidence type="ECO:0000256" key="1">
    <source>
        <dbReference type="ARBA" id="ARBA00006834"/>
    </source>
</evidence>
<evidence type="ECO:0000313" key="5">
    <source>
        <dbReference type="Proteomes" id="UP000494040"/>
    </source>
</evidence>
<evidence type="ECO:0000259" key="3">
    <source>
        <dbReference type="Pfam" id="PF03474"/>
    </source>
</evidence>
<evidence type="ECO:0000256" key="2">
    <source>
        <dbReference type="SAM" id="MobiDB-lite"/>
    </source>
</evidence>
<dbReference type="InterPro" id="IPR005173">
    <property type="entry name" value="DMA"/>
</dbReference>
<dbReference type="RefSeq" id="XP_024081841.1">
    <property type="nucleotide sequence ID" value="XM_024226073.1"/>
</dbReference>
<feature type="compositionally biased region" description="Pro residues" evidence="2">
    <location>
        <begin position="193"/>
        <end position="202"/>
    </location>
</feature>
<feature type="compositionally biased region" description="Polar residues" evidence="2">
    <location>
        <begin position="204"/>
        <end position="219"/>
    </location>
</feature>
<feature type="region of interest" description="Disordered" evidence="2">
    <location>
        <begin position="1"/>
        <end position="80"/>
    </location>
</feature>
<dbReference type="InterPro" id="IPR009060">
    <property type="entry name" value="UBA-like_sf"/>
</dbReference>
<dbReference type="AlphaFoldDB" id="A0A8I6SF44"/>
<organism evidence="4 5">
    <name type="scientific">Cimex lectularius</name>
    <name type="common">Bed bug</name>
    <name type="synonym">Acanthia lectularia</name>
    <dbReference type="NCBI Taxonomy" id="79782"/>
    <lineage>
        <taxon>Eukaryota</taxon>
        <taxon>Metazoa</taxon>
        <taxon>Ecdysozoa</taxon>
        <taxon>Arthropoda</taxon>
        <taxon>Hexapoda</taxon>
        <taxon>Insecta</taxon>
        <taxon>Pterygota</taxon>
        <taxon>Neoptera</taxon>
        <taxon>Paraneoptera</taxon>
        <taxon>Hemiptera</taxon>
        <taxon>Heteroptera</taxon>
        <taxon>Panheteroptera</taxon>
        <taxon>Cimicomorpha</taxon>
        <taxon>Cimicidae</taxon>
        <taxon>Cimex</taxon>
    </lineage>
</organism>
<dbReference type="Proteomes" id="UP000494040">
    <property type="component" value="Unassembled WGS sequence"/>
</dbReference>
<feature type="domain" description="DMA" evidence="3">
    <location>
        <begin position="105"/>
        <end position="141"/>
    </location>
</feature>
<reference evidence="4" key="1">
    <citation type="submission" date="2022-01" db="UniProtKB">
        <authorList>
            <consortium name="EnsemblMetazoa"/>
        </authorList>
    </citation>
    <scope>IDENTIFICATION</scope>
</reference>
<name>A0A8I6SF44_CIMLE</name>
<dbReference type="CDD" id="cd14417">
    <property type="entry name" value="CUE_DMA_DMRTA1"/>
    <property type="match status" value="1"/>
</dbReference>
<dbReference type="GeneID" id="112126643"/>
<protein>
    <recommendedName>
        <fullName evidence="3">DMA domain-containing protein</fullName>
    </recommendedName>
</protein>
<feature type="compositionally biased region" description="Acidic residues" evidence="2">
    <location>
        <begin position="14"/>
        <end position="24"/>
    </location>
</feature>
<dbReference type="SUPFAM" id="SSF46934">
    <property type="entry name" value="UBA-like"/>
    <property type="match status" value="1"/>
</dbReference>